<dbReference type="Proteomes" id="UP001415857">
    <property type="component" value="Unassembled WGS sequence"/>
</dbReference>
<accession>A0AAP0R759</accession>
<dbReference type="GO" id="GO:1900150">
    <property type="term" value="P:regulation of defense response to fungus"/>
    <property type="evidence" value="ECO:0007669"/>
    <property type="project" value="InterPro"/>
</dbReference>
<organism evidence="2 3">
    <name type="scientific">Liquidambar formosana</name>
    <name type="common">Formosan gum</name>
    <dbReference type="NCBI Taxonomy" id="63359"/>
    <lineage>
        <taxon>Eukaryota</taxon>
        <taxon>Viridiplantae</taxon>
        <taxon>Streptophyta</taxon>
        <taxon>Embryophyta</taxon>
        <taxon>Tracheophyta</taxon>
        <taxon>Spermatophyta</taxon>
        <taxon>Magnoliopsida</taxon>
        <taxon>eudicotyledons</taxon>
        <taxon>Gunneridae</taxon>
        <taxon>Pentapetalae</taxon>
        <taxon>Saxifragales</taxon>
        <taxon>Altingiaceae</taxon>
        <taxon>Liquidambar</taxon>
    </lineage>
</organism>
<proteinExistence type="predicted"/>
<evidence type="ECO:0000313" key="2">
    <source>
        <dbReference type="EMBL" id="KAK9268051.1"/>
    </source>
</evidence>
<gene>
    <name evidence="2" type="ORF">L1049_010490</name>
</gene>
<evidence type="ECO:0000256" key="1">
    <source>
        <dbReference type="SAM" id="MobiDB-lite"/>
    </source>
</evidence>
<dbReference type="InterPro" id="IPR044169">
    <property type="entry name" value="PI21"/>
</dbReference>
<sequence length="181" mass="20712">MADKVTKMVLKVDLQCPRCYKKIKKILQKFPATKGKELSFNFTWFFHFGDKRNSRPDVQREGKHGDNHCRLLQPRKDSAETVLQGCGNHQECRYDDIIEPPRPAIPNPPLKHETAGADDTRRLRGQVEDLDIPPLRPPPEKKKEPKQPKPSPPAPKPPLPEKPTESPEPIFVPGYPPFYPI</sequence>
<evidence type="ECO:0000313" key="3">
    <source>
        <dbReference type="Proteomes" id="UP001415857"/>
    </source>
</evidence>
<keyword evidence="3" id="KW-1185">Reference proteome</keyword>
<feature type="compositionally biased region" description="Pro residues" evidence="1">
    <location>
        <begin position="148"/>
        <end position="161"/>
    </location>
</feature>
<feature type="compositionally biased region" description="Basic and acidic residues" evidence="1">
    <location>
        <begin position="110"/>
        <end position="127"/>
    </location>
</feature>
<reference evidence="2 3" key="1">
    <citation type="journal article" date="2024" name="Plant J.">
        <title>Genome sequences and population genomics reveal climatic adaptation and genomic divergence between two closely related sweetgum species.</title>
        <authorList>
            <person name="Xu W.Q."/>
            <person name="Ren C.Q."/>
            <person name="Zhang X.Y."/>
            <person name="Comes H.P."/>
            <person name="Liu X.H."/>
            <person name="Li Y.G."/>
            <person name="Kettle C.J."/>
            <person name="Jalonen R."/>
            <person name="Gaisberger H."/>
            <person name="Ma Y.Z."/>
            <person name="Qiu Y.X."/>
        </authorList>
    </citation>
    <scope>NUCLEOTIDE SEQUENCE [LARGE SCALE GENOMIC DNA]</scope>
    <source>
        <strain evidence="2">Hangzhou</strain>
    </source>
</reference>
<feature type="compositionally biased region" description="Basic and acidic residues" evidence="1">
    <location>
        <begin position="138"/>
        <end position="147"/>
    </location>
</feature>
<dbReference type="PANTHER" id="PTHR47488">
    <property type="entry name" value="HEAVY METAL TRANSPORT/DETOXIFICATION SUPERFAMILY PROTEIN"/>
    <property type="match status" value="1"/>
</dbReference>
<feature type="compositionally biased region" description="Pro residues" evidence="1">
    <location>
        <begin position="100"/>
        <end position="109"/>
    </location>
</feature>
<protein>
    <submittedName>
        <fullName evidence="2">Uncharacterized protein</fullName>
    </submittedName>
</protein>
<name>A0AAP0R759_LIQFO</name>
<dbReference type="EMBL" id="JBBPBK010000016">
    <property type="protein sequence ID" value="KAK9268051.1"/>
    <property type="molecule type" value="Genomic_DNA"/>
</dbReference>
<feature type="region of interest" description="Disordered" evidence="1">
    <location>
        <begin position="93"/>
        <end position="181"/>
    </location>
</feature>
<dbReference type="AlphaFoldDB" id="A0AAP0R759"/>
<comment type="caution">
    <text evidence="2">The sequence shown here is derived from an EMBL/GenBank/DDBJ whole genome shotgun (WGS) entry which is preliminary data.</text>
</comment>
<dbReference type="PANTHER" id="PTHR47488:SF7">
    <property type="entry name" value="HEAVY METAL TRANSPORT_DETOXIFICATION SUPERFAMILY PROTEIN"/>
    <property type="match status" value="1"/>
</dbReference>